<sequence>MYELKPLDVASLSKKALFGAAIGLVLICFFLSNVNHPNPDWPKFWMVRPLIIVPLAGACGGAFYYFTNYLPFQKGWKKIAINVLSLFVFLIGLWMGIVLGLDGTLWN</sequence>
<feature type="transmembrane region" description="Helical" evidence="1">
    <location>
        <begin position="79"/>
        <end position="101"/>
    </location>
</feature>
<feature type="transmembrane region" description="Helical" evidence="1">
    <location>
        <begin position="46"/>
        <end position="67"/>
    </location>
</feature>
<keyword evidence="3" id="KW-1185">Reference proteome</keyword>
<comment type="caution">
    <text evidence="2">The sequence shown here is derived from an EMBL/GenBank/DDBJ whole genome shotgun (WGS) entry which is preliminary data.</text>
</comment>
<evidence type="ECO:0000313" key="2">
    <source>
        <dbReference type="EMBL" id="MBD2700196.1"/>
    </source>
</evidence>
<organism evidence="2 3">
    <name type="scientific">Spirosoma profusum</name>
    <dbReference type="NCBI Taxonomy" id="2771354"/>
    <lineage>
        <taxon>Bacteria</taxon>
        <taxon>Pseudomonadati</taxon>
        <taxon>Bacteroidota</taxon>
        <taxon>Cytophagia</taxon>
        <taxon>Cytophagales</taxon>
        <taxon>Cytophagaceae</taxon>
        <taxon>Spirosoma</taxon>
    </lineage>
</organism>
<keyword evidence="1" id="KW-1133">Transmembrane helix</keyword>
<feature type="transmembrane region" description="Helical" evidence="1">
    <location>
        <begin position="16"/>
        <end position="34"/>
    </location>
</feature>
<protein>
    <submittedName>
        <fullName evidence="2">Potassium transporter KefB</fullName>
    </submittedName>
</protein>
<keyword evidence="1" id="KW-0472">Membrane</keyword>
<evidence type="ECO:0000313" key="3">
    <source>
        <dbReference type="Proteomes" id="UP000598820"/>
    </source>
</evidence>
<proteinExistence type="predicted"/>
<reference evidence="2" key="1">
    <citation type="submission" date="2020-09" db="EMBL/GenBank/DDBJ databases">
        <authorList>
            <person name="Kim M.K."/>
        </authorList>
    </citation>
    <scope>NUCLEOTIDE SEQUENCE</scope>
    <source>
        <strain evidence="2">BT702</strain>
    </source>
</reference>
<name>A0A927AQE2_9BACT</name>
<dbReference type="Proteomes" id="UP000598820">
    <property type="component" value="Unassembled WGS sequence"/>
</dbReference>
<dbReference type="AlphaFoldDB" id="A0A927AQE2"/>
<gene>
    <name evidence="2" type="ORF">IC229_06090</name>
</gene>
<keyword evidence="1" id="KW-0812">Transmembrane</keyword>
<dbReference type="EMBL" id="JACWZY010000003">
    <property type="protein sequence ID" value="MBD2700196.1"/>
    <property type="molecule type" value="Genomic_DNA"/>
</dbReference>
<dbReference type="RefSeq" id="WP_190886044.1">
    <property type="nucleotide sequence ID" value="NZ_JACWZY010000003.1"/>
</dbReference>
<accession>A0A927AQE2</accession>
<evidence type="ECO:0000256" key="1">
    <source>
        <dbReference type="SAM" id="Phobius"/>
    </source>
</evidence>